<proteinExistence type="predicted"/>
<dbReference type="EMBL" id="CM046393">
    <property type="protein sequence ID" value="KAI8550806.1"/>
    <property type="molecule type" value="Genomic_DNA"/>
</dbReference>
<name>A0ACC0ND76_RHOML</name>
<gene>
    <name evidence="1" type="ORF">RHMOL_Rhmol06G0136200</name>
</gene>
<comment type="caution">
    <text evidence="1">The sequence shown here is derived from an EMBL/GenBank/DDBJ whole genome shotgun (WGS) entry which is preliminary data.</text>
</comment>
<protein>
    <submittedName>
        <fullName evidence="1">Uncharacterized protein</fullName>
    </submittedName>
</protein>
<sequence>MQSMVSIVIIVSHLMHPEVIENISHEQLKHNKEGNHRLNKGRRIQTRISLGSIVLIVNKLNEQQRPAVTEIGLGGLLGIRCTRLNLKLCEFLVHNFNPKSCSLDVHDRQFNLTLKDVSDILGLRFNGCDIDVWGSLEGMESLHESVGVVNGVIPLDGLRKYIEDEKTVDAGDEFKRKFALYVLDALLCLTTKVSLNVSSLHFVKDVEVMKNCNWGNLTLHSLVCDINIYQDEKRVNIMSMS</sequence>
<reference evidence="1" key="1">
    <citation type="submission" date="2022-02" db="EMBL/GenBank/DDBJ databases">
        <title>Plant Genome Project.</title>
        <authorList>
            <person name="Zhang R.-G."/>
        </authorList>
    </citation>
    <scope>NUCLEOTIDE SEQUENCE</scope>
    <source>
        <strain evidence="1">AT1</strain>
    </source>
</reference>
<evidence type="ECO:0000313" key="1">
    <source>
        <dbReference type="EMBL" id="KAI8550806.1"/>
    </source>
</evidence>
<accession>A0ACC0ND76</accession>
<keyword evidence="2" id="KW-1185">Reference proteome</keyword>
<evidence type="ECO:0000313" key="2">
    <source>
        <dbReference type="Proteomes" id="UP001062846"/>
    </source>
</evidence>
<dbReference type="Proteomes" id="UP001062846">
    <property type="component" value="Chromosome 6"/>
</dbReference>
<organism evidence="1 2">
    <name type="scientific">Rhododendron molle</name>
    <name type="common">Chinese azalea</name>
    <name type="synonym">Azalea mollis</name>
    <dbReference type="NCBI Taxonomy" id="49168"/>
    <lineage>
        <taxon>Eukaryota</taxon>
        <taxon>Viridiplantae</taxon>
        <taxon>Streptophyta</taxon>
        <taxon>Embryophyta</taxon>
        <taxon>Tracheophyta</taxon>
        <taxon>Spermatophyta</taxon>
        <taxon>Magnoliopsida</taxon>
        <taxon>eudicotyledons</taxon>
        <taxon>Gunneridae</taxon>
        <taxon>Pentapetalae</taxon>
        <taxon>asterids</taxon>
        <taxon>Ericales</taxon>
        <taxon>Ericaceae</taxon>
        <taxon>Ericoideae</taxon>
        <taxon>Rhodoreae</taxon>
        <taxon>Rhododendron</taxon>
    </lineage>
</organism>